<reference evidence="13" key="2">
    <citation type="submission" date="2025-09" db="UniProtKB">
        <authorList>
            <consortium name="Ensembl"/>
        </authorList>
    </citation>
    <scope>IDENTIFICATION</scope>
</reference>
<sequence>MRHTVSSGQKEFTMMHAALSIWILSAVVCVGRSHHHLGHGQEETGQDTAVDPGTSSVSLVTSANKEFTYSLYRKLAAHADLQGKNIFFSPRSVSIALAALSVGARGETHGQLFSGLGFNSSLLTQANVDQAFHTILERSNKLSQEDTSEGTAVFMDNRFKPHPDFLEVLKQSYFSEGFNVDFTKTTDSANTINTYVAEKTKGKIDKLVENLDPNTVMYLISYIYFKGKWQTPFEPKLTKEEDFNVAENTKVPVQMMNMEEDVDIYHDLAINTSVLHLPFNSSYSMLLMLPNDMAELENAICPGHVSKWLKWMKSRTYDIFVPKFSIKNSYKLNDVLTQMGMTDMFGDRADLSGISEGQKLAVSEVVHQATLDVDEAGATATAATGIGITLLSFRHIPVLKFNRPFMVIIVDRITEDTLFIGKITNPNE</sequence>
<dbReference type="Ensembl" id="ENSSDUT00000030783.1">
    <property type="protein sequence ID" value="ENSSDUP00000030258.1"/>
    <property type="gene ID" value="ENSSDUG00000021781.1"/>
</dbReference>
<keyword evidence="14" id="KW-1185">Reference proteome</keyword>
<dbReference type="FunFam" id="3.30.497.10:FF:000001">
    <property type="entry name" value="Serine protease inhibitor"/>
    <property type="match status" value="1"/>
</dbReference>
<evidence type="ECO:0000256" key="5">
    <source>
        <dbReference type="ARBA" id="ARBA00023180"/>
    </source>
</evidence>
<evidence type="ECO:0000256" key="7">
    <source>
        <dbReference type="ARBA" id="ARBA00039512"/>
    </source>
</evidence>
<dbReference type="PANTHER" id="PTHR11461:SF375">
    <property type="entry name" value="THYROXINE-BINDING GLOBULIN"/>
    <property type="match status" value="1"/>
</dbReference>
<dbReference type="GO" id="GO:0005615">
    <property type="term" value="C:extracellular space"/>
    <property type="evidence" value="ECO:0007669"/>
    <property type="project" value="InterPro"/>
</dbReference>
<dbReference type="InterPro" id="IPR036186">
    <property type="entry name" value="Serpin_sf"/>
</dbReference>
<protein>
    <recommendedName>
        <fullName evidence="7">Thyroxine-binding globulin</fullName>
    </recommendedName>
    <alternativeName>
        <fullName evidence="9">Serpin A7</fullName>
    </alternativeName>
    <alternativeName>
        <fullName evidence="8">T4-binding globulin</fullName>
    </alternativeName>
</protein>
<reference evidence="13" key="1">
    <citation type="submission" date="2025-08" db="UniProtKB">
        <authorList>
            <consortium name="Ensembl"/>
        </authorList>
    </citation>
    <scope>IDENTIFICATION</scope>
</reference>
<dbReference type="GO" id="GO:0004867">
    <property type="term" value="F:serine-type endopeptidase inhibitor activity"/>
    <property type="evidence" value="ECO:0007669"/>
    <property type="project" value="InterPro"/>
</dbReference>
<dbReference type="InterPro" id="IPR042185">
    <property type="entry name" value="Serpin_sf_2"/>
</dbReference>
<evidence type="ECO:0000256" key="6">
    <source>
        <dbReference type="ARBA" id="ARBA00037352"/>
    </source>
</evidence>
<dbReference type="PROSITE" id="PS00284">
    <property type="entry name" value="SERPIN"/>
    <property type="match status" value="1"/>
</dbReference>
<evidence type="ECO:0000256" key="9">
    <source>
        <dbReference type="ARBA" id="ARBA00043177"/>
    </source>
</evidence>
<proteinExistence type="inferred from homology"/>
<feature type="domain" description="Serpin" evidence="12">
    <location>
        <begin position="69"/>
        <end position="426"/>
    </location>
</feature>
<feature type="chain" id="PRO_5017296779" description="Thyroxine-binding globulin" evidence="11">
    <location>
        <begin position="34"/>
        <end position="428"/>
    </location>
</feature>
<dbReference type="SUPFAM" id="SSF56574">
    <property type="entry name" value="Serpins"/>
    <property type="match status" value="1"/>
</dbReference>
<dbReference type="InterPro" id="IPR023795">
    <property type="entry name" value="Serpin_CS"/>
</dbReference>
<evidence type="ECO:0000256" key="1">
    <source>
        <dbReference type="ARBA" id="ARBA00004613"/>
    </source>
</evidence>
<dbReference type="Gene3D" id="2.10.310.10">
    <property type="entry name" value="Serpins superfamily"/>
    <property type="match status" value="1"/>
</dbReference>
<dbReference type="Pfam" id="PF00079">
    <property type="entry name" value="Serpin"/>
    <property type="match status" value="1"/>
</dbReference>
<evidence type="ECO:0000313" key="14">
    <source>
        <dbReference type="Proteomes" id="UP000261420"/>
    </source>
</evidence>
<evidence type="ECO:0000256" key="3">
    <source>
        <dbReference type="ARBA" id="ARBA00022525"/>
    </source>
</evidence>
<evidence type="ECO:0000313" key="13">
    <source>
        <dbReference type="Ensembl" id="ENSSDUP00000030258.1"/>
    </source>
</evidence>
<dbReference type="PANTHER" id="PTHR11461">
    <property type="entry name" value="SERINE PROTEASE INHIBITOR, SERPIN"/>
    <property type="match status" value="1"/>
</dbReference>
<keyword evidence="4 11" id="KW-0732">Signal</keyword>
<dbReference type="Gene3D" id="2.30.39.10">
    <property type="entry name" value="Alpha-1-antitrypsin, domain 1"/>
    <property type="match status" value="1"/>
</dbReference>
<evidence type="ECO:0000256" key="10">
    <source>
        <dbReference type="RuleBase" id="RU000411"/>
    </source>
</evidence>
<evidence type="ECO:0000256" key="8">
    <source>
        <dbReference type="ARBA" id="ARBA00042967"/>
    </source>
</evidence>
<dbReference type="InterPro" id="IPR023796">
    <property type="entry name" value="Serpin_dom"/>
</dbReference>
<evidence type="ECO:0000256" key="2">
    <source>
        <dbReference type="ARBA" id="ARBA00009500"/>
    </source>
</evidence>
<evidence type="ECO:0000256" key="11">
    <source>
        <dbReference type="SAM" id="SignalP"/>
    </source>
</evidence>
<dbReference type="GeneTree" id="ENSGT00940000164899"/>
<dbReference type="STRING" id="41447.ENSSDUP00000030258"/>
<dbReference type="Gene3D" id="3.30.497.10">
    <property type="entry name" value="Antithrombin, subunit I, domain 2"/>
    <property type="match status" value="1"/>
</dbReference>
<comment type="similarity">
    <text evidence="2 10">Belongs to the serpin family.</text>
</comment>
<keyword evidence="3" id="KW-0964">Secreted</keyword>
<organism evidence="13 14">
    <name type="scientific">Seriola dumerili</name>
    <name type="common">Greater amberjack</name>
    <name type="synonym">Caranx dumerili</name>
    <dbReference type="NCBI Taxonomy" id="41447"/>
    <lineage>
        <taxon>Eukaryota</taxon>
        <taxon>Metazoa</taxon>
        <taxon>Chordata</taxon>
        <taxon>Craniata</taxon>
        <taxon>Vertebrata</taxon>
        <taxon>Euteleostomi</taxon>
        <taxon>Actinopterygii</taxon>
        <taxon>Neopterygii</taxon>
        <taxon>Teleostei</taxon>
        <taxon>Neoteleostei</taxon>
        <taxon>Acanthomorphata</taxon>
        <taxon>Carangaria</taxon>
        <taxon>Carangiformes</taxon>
        <taxon>Carangidae</taxon>
        <taxon>Seriola</taxon>
    </lineage>
</organism>
<evidence type="ECO:0000256" key="4">
    <source>
        <dbReference type="ARBA" id="ARBA00022729"/>
    </source>
</evidence>
<dbReference type="SMART" id="SM00093">
    <property type="entry name" value="SERPIN"/>
    <property type="match status" value="1"/>
</dbReference>
<keyword evidence="5" id="KW-0325">Glycoprotein</keyword>
<comment type="function">
    <text evidence="6">Major thyroid hormone transport protein in serum.</text>
</comment>
<evidence type="ECO:0000259" key="12">
    <source>
        <dbReference type="SMART" id="SM00093"/>
    </source>
</evidence>
<feature type="signal peptide" evidence="11">
    <location>
        <begin position="1"/>
        <end position="33"/>
    </location>
</feature>
<dbReference type="Proteomes" id="UP000261420">
    <property type="component" value="Unplaced"/>
</dbReference>
<accession>A0A3B4VH41</accession>
<comment type="subcellular location">
    <subcellularLocation>
        <location evidence="1">Secreted</location>
    </subcellularLocation>
</comment>
<dbReference type="AlphaFoldDB" id="A0A3B4VH41"/>
<dbReference type="InterPro" id="IPR000215">
    <property type="entry name" value="Serpin_fam"/>
</dbReference>
<dbReference type="InterPro" id="IPR042178">
    <property type="entry name" value="Serpin_sf_1"/>
</dbReference>
<name>A0A3B4VH41_SERDU</name>